<dbReference type="AlphaFoldDB" id="A0A1I4NC64"/>
<keyword evidence="11" id="KW-1185">Reference proteome</keyword>
<dbReference type="NCBIfam" id="TIGR00824">
    <property type="entry name" value="EIIA-man"/>
    <property type="match status" value="1"/>
</dbReference>
<keyword evidence="7" id="KW-0598">Phosphotransferase system</keyword>
<dbReference type="Gene3D" id="3.40.50.510">
    <property type="entry name" value="Phosphotransferase system, mannose-type IIA component"/>
    <property type="match status" value="1"/>
</dbReference>
<dbReference type="GO" id="GO:0009401">
    <property type="term" value="P:phosphoenolpyruvate-dependent sugar phosphotransferase system"/>
    <property type="evidence" value="ECO:0007669"/>
    <property type="project" value="UniProtKB-KW"/>
</dbReference>
<dbReference type="InterPro" id="IPR004701">
    <property type="entry name" value="PTS_EIIA_man-typ"/>
</dbReference>
<dbReference type="GO" id="GO:0016301">
    <property type="term" value="F:kinase activity"/>
    <property type="evidence" value="ECO:0007669"/>
    <property type="project" value="UniProtKB-KW"/>
</dbReference>
<gene>
    <name evidence="10" type="ORF">SAMN04490355_104422</name>
</gene>
<evidence type="ECO:0000256" key="8">
    <source>
        <dbReference type="ARBA" id="ARBA00022777"/>
    </source>
</evidence>
<accession>A0A1I4NC64</accession>
<dbReference type="InterPro" id="IPR013789">
    <property type="entry name" value="PTS_EIIA_man"/>
</dbReference>
<evidence type="ECO:0000256" key="3">
    <source>
        <dbReference type="ARBA" id="ARBA00022490"/>
    </source>
</evidence>
<dbReference type="GO" id="GO:0005737">
    <property type="term" value="C:cytoplasm"/>
    <property type="evidence" value="ECO:0007669"/>
    <property type="project" value="UniProtKB-SubCell"/>
</dbReference>
<dbReference type="GO" id="GO:0016020">
    <property type="term" value="C:membrane"/>
    <property type="evidence" value="ECO:0007669"/>
    <property type="project" value="InterPro"/>
</dbReference>
<keyword evidence="5" id="KW-0762">Sugar transport</keyword>
<keyword evidence="6" id="KW-0808">Transferase</keyword>
<sequence>MVGVVIVAHGCFASALLTTAEQIAGKQEQVISLDFAIGENTADLQLRIKEAIRGVDTGQGAIILVDLLGGSPYHAAAIVTMQQPGIEMISGVNVSMLLEILPVRNDKLMNVASAALKGGHDGIRDLVFNEVTIVEGRD</sequence>
<dbReference type="GO" id="GO:0016773">
    <property type="term" value="F:phosphotransferase activity, alcohol group as acceptor"/>
    <property type="evidence" value="ECO:0007669"/>
    <property type="project" value="InterPro"/>
</dbReference>
<dbReference type="Proteomes" id="UP000199520">
    <property type="component" value="Unassembled WGS sequence"/>
</dbReference>
<evidence type="ECO:0000313" key="11">
    <source>
        <dbReference type="Proteomes" id="UP000199520"/>
    </source>
</evidence>
<proteinExistence type="predicted"/>
<evidence type="ECO:0000259" key="9">
    <source>
        <dbReference type="PROSITE" id="PS51096"/>
    </source>
</evidence>
<dbReference type="InterPro" id="IPR036662">
    <property type="entry name" value="PTS_EIIA_man-typ_sf"/>
</dbReference>
<dbReference type="PROSITE" id="PS51096">
    <property type="entry name" value="PTS_EIIA_TYPE_4"/>
    <property type="match status" value="1"/>
</dbReference>
<dbReference type="SUPFAM" id="SSF53062">
    <property type="entry name" value="PTS system fructose IIA component-like"/>
    <property type="match status" value="1"/>
</dbReference>
<dbReference type="PANTHER" id="PTHR33799">
    <property type="entry name" value="PTS PERMEASE-RELATED-RELATED"/>
    <property type="match status" value="1"/>
</dbReference>
<organism evidence="10 11">
    <name type="scientific">Pelosinus propionicus DSM 13327</name>
    <dbReference type="NCBI Taxonomy" id="1123291"/>
    <lineage>
        <taxon>Bacteria</taxon>
        <taxon>Bacillati</taxon>
        <taxon>Bacillota</taxon>
        <taxon>Negativicutes</taxon>
        <taxon>Selenomonadales</taxon>
        <taxon>Sporomusaceae</taxon>
        <taxon>Pelosinus</taxon>
    </lineage>
</organism>
<evidence type="ECO:0000256" key="4">
    <source>
        <dbReference type="ARBA" id="ARBA00022553"/>
    </source>
</evidence>
<evidence type="ECO:0000256" key="7">
    <source>
        <dbReference type="ARBA" id="ARBA00022683"/>
    </source>
</evidence>
<evidence type="ECO:0000256" key="5">
    <source>
        <dbReference type="ARBA" id="ARBA00022597"/>
    </source>
</evidence>
<keyword evidence="4" id="KW-0597">Phosphoprotein</keyword>
<dbReference type="EMBL" id="FOTS01000044">
    <property type="protein sequence ID" value="SFM13152.1"/>
    <property type="molecule type" value="Genomic_DNA"/>
</dbReference>
<evidence type="ECO:0000256" key="1">
    <source>
        <dbReference type="ARBA" id="ARBA00004496"/>
    </source>
</evidence>
<feature type="domain" description="PTS EIIA type-4" evidence="9">
    <location>
        <begin position="1"/>
        <end position="123"/>
    </location>
</feature>
<evidence type="ECO:0000256" key="2">
    <source>
        <dbReference type="ARBA" id="ARBA00022448"/>
    </source>
</evidence>
<dbReference type="PANTHER" id="PTHR33799:SF1">
    <property type="entry name" value="PTS SYSTEM MANNOSE-SPECIFIC EIIAB COMPONENT-RELATED"/>
    <property type="match status" value="1"/>
</dbReference>
<keyword evidence="8" id="KW-0418">Kinase</keyword>
<protein>
    <submittedName>
        <fullName evidence="10">PTS system D-mannose-specific IIA component, Man family</fullName>
    </submittedName>
</protein>
<comment type="subcellular location">
    <subcellularLocation>
        <location evidence="1">Cytoplasm</location>
    </subcellularLocation>
</comment>
<evidence type="ECO:0000256" key="6">
    <source>
        <dbReference type="ARBA" id="ARBA00022679"/>
    </source>
</evidence>
<reference evidence="11" key="1">
    <citation type="submission" date="2016-10" db="EMBL/GenBank/DDBJ databases">
        <authorList>
            <person name="Varghese N."/>
            <person name="Submissions S."/>
        </authorList>
    </citation>
    <scope>NUCLEOTIDE SEQUENCE [LARGE SCALE GENOMIC DNA]</scope>
    <source>
        <strain evidence="11">DSM 13327</strain>
    </source>
</reference>
<name>A0A1I4NC64_9FIRM</name>
<evidence type="ECO:0000313" key="10">
    <source>
        <dbReference type="EMBL" id="SFM13152.1"/>
    </source>
</evidence>
<dbReference type="RefSeq" id="WP_090941401.1">
    <property type="nucleotide sequence ID" value="NZ_FOTS01000044.1"/>
</dbReference>
<dbReference type="Pfam" id="PF03610">
    <property type="entry name" value="EIIA-man"/>
    <property type="match status" value="1"/>
</dbReference>
<dbReference type="OrthoDB" id="9799827at2"/>
<dbReference type="CDD" id="cd00006">
    <property type="entry name" value="PTS_IIA_man"/>
    <property type="match status" value="1"/>
</dbReference>
<keyword evidence="3" id="KW-0963">Cytoplasm</keyword>
<dbReference type="InterPro" id="IPR033887">
    <property type="entry name" value="PTS_IIA_man"/>
</dbReference>
<dbReference type="InterPro" id="IPR051471">
    <property type="entry name" value="Bacterial_PTS_sugar_comp"/>
</dbReference>
<dbReference type="STRING" id="1123291.SAMN04490355_104422"/>
<keyword evidence="2" id="KW-0813">Transport</keyword>